<dbReference type="GO" id="GO:0006260">
    <property type="term" value="P:DNA replication"/>
    <property type="evidence" value="ECO:0007669"/>
    <property type="project" value="InterPro"/>
</dbReference>
<protein>
    <submittedName>
        <fullName evidence="2">Putative primase</fullName>
    </submittedName>
</protein>
<dbReference type="EMBL" id="MT143977">
    <property type="protein sequence ID" value="QJA44576.1"/>
    <property type="molecule type" value="Genomic_DNA"/>
</dbReference>
<evidence type="ECO:0000259" key="1">
    <source>
        <dbReference type="SMART" id="SM00400"/>
    </source>
</evidence>
<reference evidence="2" key="1">
    <citation type="submission" date="2020-03" db="EMBL/GenBank/DDBJ databases">
        <title>The deep terrestrial virosphere.</title>
        <authorList>
            <person name="Holmfeldt K."/>
            <person name="Nilsson E."/>
            <person name="Simone D."/>
            <person name="Lopez-Fernandez M."/>
            <person name="Wu X."/>
            <person name="de Brujin I."/>
            <person name="Lundin D."/>
            <person name="Andersson A."/>
            <person name="Bertilsson S."/>
            <person name="Dopson M."/>
        </authorList>
    </citation>
    <scope>NUCLEOTIDE SEQUENCE</scope>
    <source>
        <strain evidence="2">TM448A00111</strain>
        <strain evidence="3">TM448B00196</strain>
    </source>
</reference>
<dbReference type="InterPro" id="IPR036977">
    <property type="entry name" value="DNA_primase_Znf_CHC2"/>
</dbReference>
<dbReference type="SMART" id="SM00400">
    <property type="entry name" value="ZnF_CHCC"/>
    <property type="match status" value="1"/>
</dbReference>
<dbReference type="GO" id="GO:0008270">
    <property type="term" value="F:zinc ion binding"/>
    <property type="evidence" value="ECO:0007669"/>
    <property type="project" value="InterPro"/>
</dbReference>
<evidence type="ECO:0000313" key="2">
    <source>
        <dbReference type="EMBL" id="QJA44576.1"/>
    </source>
</evidence>
<accession>A0A6H1Z9J3</accession>
<dbReference type="GO" id="GO:0003677">
    <property type="term" value="F:DNA binding"/>
    <property type="evidence" value="ECO:0007669"/>
    <property type="project" value="InterPro"/>
</dbReference>
<dbReference type="Gene3D" id="3.90.580.10">
    <property type="entry name" value="Zinc finger, CHC2-type domain"/>
    <property type="match status" value="1"/>
</dbReference>
<dbReference type="SUPFAM" id="SSF57783">
    <property type="entry name" value="Zinc beta-ribbon"/>
    <property type="match status" value="1"/>
</dbReference>
<organism evidence="2">
    <name type="scientific">viral metagenome</name>
    <dbReference type="NCBI Taxonomy" id="1070528"/>
    <lineage>
        <taxon>unclassified sequences</taxon>
        <taxon>metagenomes</taxon>
        <taxon>organismal metagenomes</taxon>
    </lineage>
</organism>
<evidence type="ECO:0000313" key="3">
    <source>
        <dbReference type="EMBL" id="QJH94292.1"/>
    </source>
</evidence>
<dbReference type="GO" id="GO:0003899">
    <property type="term" value="F:DNA-directed RNA polymerase activity"/>
    <property type="evidence" value="ECO:0007669"/>
    <property type="project" value="InterPro"/>
</dbReference>
<dbReference type="InterPro" id="IPR002694">
    <property type="entry name" value="Znf_CHC2"/>
</dbReference>
<sequence>MLDIQTLKAQYDCRLEVEKCLGKPKYRTAQSWAWNCWLHDDREPSMHVYANHYNCFGCGEHGDVLDFFSYWRKQPLADVLRGEGFDPKAITERAAENAARVERELALRIQEAQAALAELRSARKWEQYHENLTETARQAYRTRGIPDWYQDWCQFGYCDDFRVWFNDQEYHTPTLTLPIFESGWNCVNIRHRLLNPPNDSAGNKYRPEKSGLGVHPFLADPDKKPNHEHTLVVEGEIKAAVSFVTLDSDKWQVVGLPGKTPKKELCEQLVGGHVVVCLDPDAQKKDTGGKDAYERLSEKMGCRLRAFFLPEKIDDLIVAGAIDKGDLRQLINQARVIRR</sequence>
<dbReference type="Pfam" id="PF01807">
    <property type="entry name" value="Zn_ribbon_DnaG"/>
    <property type="match status" value="1"/>
</dbReference>
<proteinExistence type="predicted"/>
<dbReference type="AlphaFoldDB" id="A0A6H1Z9J3"/>
<dbReference type="EMBL" id="MT144598">
    <property type="protein sequence ID" value="QJH94292.1"/>
    <property type="molecule type" value="Genomic_DNA"/>
</dbReference>
<name>A0A6H1Z9J3_9ZZZZ</name>
<feature type="domain" description="Zinc finger CHC2-type" evidence="1">
    <location>
        <begin position="36"/>
        <end position="84"/>
    </location>
</feature>
<gene>
    <name evidence="2" type="ORF">TM448A00111_0079</name>
    <name evidence="3" type="ORF">TM448B00196_0079</name>
</gene>